<dbReference type="AlphaFoldDB" id="A0AAX2ECB1"/>
<comment type="caution">
    <text evidence="3">The sequence shown here is derived from an EMBL/GenBank/DDBJ whole genome shotgun (WGS) entry which is preliminary data.</text>
</comment>
<dbReference type="Proteomes" id="UP000199735">
    <property type="component" value="Unassembled WGS sequence"/>
</dbReference>
<evidence type="ECO:0000259" key="2">
    <source>
        <dbReference type="Pfam" id="PF03413"/>
    </source>
</evidence>
<feature type="compositionally biased region" description="Polar residues" evidence="1">
    <location>
        <begin position="131"/>
        <end position="140"/>
    </location>
</feature>
<evidence type="ECO:0000313" key="3">
    <source>
        <dbReference type="EMBL" id="SEM68398.1"/>
    </source>
</evidence>
<feature type="region of interest" description="Disordered" evidence="1">
    <location>
        <begin position="89"/>
        <end position="143"/>
    </location>
</feature>
<dbReference type="Gene3D" id="3.10.450.40">
    <property type="match status" value="2"/>
</dbReference>
<feature type="compositionally biased region" description="Basic and acidic residues" evidence="1">
    <location>
        <begin position="114"/>
        <end position="130"/>
    </location>
</feature>
<proteinExistence type="predicted"/>
<dbReference type="Pfam" id="PF03413">
    <property type="entry name" value="PepSY"/>
    <property type="match status" value="2"/>
</dbReference>
<protein>
    <submittedName>
        <fullName evidence="3">Peptidase propeptide and YPEB domain-containing protein</fullName>
    </submittedName>
</protein>
<dbReference type="InterPro" id="IPR025711">
    <property type="entry name" value="PepSY"/>
</dbReference>
<dbReference type="EMBL" id="FOCD01000001">
    <property type="protein sequence ID" value="SEM68398.1"/>
    <property type="molecule type" value="Genomic_DNA"/>
</dbReference>
<sequence>MKKKWIIPAAVVVLIVAVFGIYQMQASAGEPEMTIEQARQQAEKQYNATVTEIELDRSGSEPRYDIDLENGEKLYDLSLNGNTGEVISLKESNRQVTSPNTDQSQASGDDQQQDENKKTADDQQQSDKEQTAPSQKQASQAEVKISMDEAIKIATDEVGGSVTDAEFDEEDGLPVYELELKTADDEAEVVINAQSGEIITIAYDSEED</sequence>
<feature type="domain" description="PepSY" evidence="2">
    <location>
        <begin position="33"/>
        <end position="88"/>
    </location>
</feature>
<dbReference type="RefSeq" id="WP_093879783.1">
    <property type="nucleotide sequence ID" value="NZ_FOCD01000001.1"/>
</dbReference>
<name>A0AAX2ECB1_9BACI</name>
<evidence type="ECO:0000313" key="4">
    <source>
        <dbReference type="Proteomes" id="UP000199735"/>
    </source>
</evidence>
<accession>A0AAX2ECB1</accession>
<feature type="domain" description="PepSY" evidence="2">
    <location>
        <begin position="144"/>
        <end position="199"/>
    </location>
</feature>
<gene>
    <name evidence="3" type="ORF">SAMN04489762_0751</name>
</gene>
<evidence type="ECO:0000256" key="1">
    <source>
        <dbReference type="SAM" id="MobiDB-lite"/>
    </source>
</evidence>
<reference evidence="3 4" key="1">
    <citation type="submission" date="2016-10" db="EMBL/GenBank/DDBJ databases">
        <authorList>
            <person name="Varghese N."/>
            <person name="Submissions S."/>
        </authorList>
    </citation>
    <scope>NUCLEOTIDE SEQUENCE [LARGE SCALE GENOMIC DNA]</scope>
    <source>
        <strain evidence="3 4">DSM 21619</strain>
    </source>
</reference>
<organism evidence="3 4">
    <name type="scientific">Terribacillus saccharophilus</name>
    <dbReference type="NCBI Taxonomy" id="361277"/>
    <lineage>
        <taxon>Bacteria</taxon>
        <taxon>Bacillati</taxon>
        <taxon>Bacillota</taxon>
        <taxon>Bacilli</taxon>
        <taxon>Bacillales</taxon>
        <taxon>Bacillaceae</taxon>
        <taxon>Terribacillus</taxon>
    </lineage>
</organism>